<evidence type="ECO:0000256" key="2">
    <source>
        <dbReference type="PIRSR" id="PIRSR637359-3"/>
    </source>
</evidence>
<dbReference type="PANTHER" id="PTHR10605">
    <property type="entry name" value="HEPARAN SULFATE SULFOTRANSFERASE"/>
    <property type="match status" value="1"/>
</dbReference>
<accession>A0AAV2HWN3</accession>
<reference evidence="4 5" key="1">
    <citation type="submission" date="2024-04" db="EMBL/GenBank/DDBJ databases">
        <authorList>
            <consortium name="Genoscope - CEA"/>
            <person name="William W."/>
        </authorList>
    </citation>
    <scope>NUCLEOTIDE SEQUENCE [LARGE SCALE GENOMIC DNA]</scope>
</reference>
<organism evidence="4 5">
    <name type="scientific">Lymnaea stagnalis</name>
    <name type="common">Great pond snail</name>
    <name type="synonym">Helix stagnalis</name>
    <dbReference type="NCBI Taxonomy" id="6523"/>
    <lineage>
        <taxon>Eukaryota</taxon>
        <taxon>Metazoa</taxon>
        <taxon>Spiralia</taxon>
        <taxon>Lophotrochozoa</taxon>
        <taxon>Mollusca</taxon>
        <taxon>Gastropoda</taxon>
        <taxon>Heterobranchia</taxon>
        <taxon>Euthyneura</taxon>
        <taxon>Panpulmonata</taxon>
        <taxon>Hygrophila</taxon>
        <taxon>Lymnaeoidea</taxon>
        <taxon>Lymnaeidae</taxon>
        <taxon>Lymnaea</taxon>
    </lineage>
</organism>
<dbReference type="GO" id="GO:0008467">
    <property type="term" value="F:[heparan sulfate]-glucosamine 3-sulfotransferase activity"/>
    <property type="evidence" value="ECO:0007669"/>
    <property type="project" value="TreeGrafter"/>
</dbReference>
<evidence type="ECO:0000256" key="1">
    <source>
        <dbReference type="ARBA" id="ARBA00022679"/>
    </source>
</evidence>
<keyword evidence="3" id="KW-0472">Membrane</keyword>
<protein>
    <recommendedName>
        <fullName evidence="6">Sulfotransferase domain-containing protein</fullName>
    </recommendedName>
</protein>
<keyword evidence="5" id="KW-1185">Reference proteome</keyword>
<comment type="caution">
    <text evidence="4">The sequence shown here is derived from an EMBL/GenBank/DDBJ whole genome shotgun (WGS) entry which is preliminary data.</text>
</comment>
<feature type="transmembrane region" description="Helical" evidence="3">
    <location>
        <begin position="35"/>
        <end position="53"/>
    </location>
</feature>
<keyword evidence="3" id="KW-0812">Transmembrane</keyword>
<dbReference type="PANTHER" id="PTHR10605:SF72">
    <property type="entry name" value="HEPARAN SULFATE 3-O SULFOTRANSFERASE-B, ISOFORM A"/>
    <property type="match status" value="1"/>
</dbReference>
<dbReference type="AlphaFoldDB" id="A0AAV2HWN3"/>
<keyword evidence="2" id="KW-1015">Disulfide bond</keyword>
<proteinExistence type="predicted"/>
<evidence type="ECO:0000313" key="4">
    <source>
        <dbReference type="EMBL" id="CAL1538598.1"/>
    </source>
</evidence>
<keyword evidence="1" id="KW-0808">Transferase</keyword>
<evidence type="ECO:0008006" key="6">
    <source>
        <dbReference type="Google" id="ProtNLM"/>
    </source>
</evidence>
<evidence type="ECO:0000313" key="5">
    <source>
        <dbReference type="Proteomes" id="UP001497497"/>
    </source>
</evidence>
<feature type="disulfide bond" evidence="2">
    <location>
        <begin position="307"/>
        <end position="317"/>
    </location>
</feature>
<keyword evidence="3" id="KW-1133">Transmembrane helix</keyword>
<dbReference type="EMBL" id="CAXITT010000306">
    <property type="protein sequence ID" value="CAL1538598.1"/>
    <property type="molecule type" value="Genomic_DNA"/>
</dbReference>
<evidence type="ECO:0000256" key="3">
    <source>
        <dbReference type="SAM" id="Phobius"/>
    </source>
</evidence>
<dbReference type="InterPro" id="IPR037359">
    <property type="entry name" value="NST/OST"/>
</dbReference>
<sequence>MAACGDGQGFARSVFTRSSPHHRLLLPRRPHNNQSLLTAFAAICGFVVMVTFLETSRMLIPSKVVTKQDLQLLTSGFSKDIAAVEKSAADKVHSQPHSHRPGVMVVGFSHCGGNVIMSALSAHPHLAVNLKNLGFFTNDKPLRWYIAQMPPSLDHHVTVDVSFSAVLNKTALKRMRSFNETLKLLVFTCDPISRLVENHTDYLRHRGHALTQLLDHKLAESLAARVFPKIDGKHFLNTELLSQIGDYFQHFIELFQVFPRRQILVVDRQRFYDNPGFETSRLHDFLGVSRYAEIQDLTFDRGENRFCYNITFWKRLCVRGPSRNASEILGPRHADLLGKLRSFYAPFNKRLFLYLEEDFKWL</sequence>
<gene>
    <name evidence="4" type="ORF">GSLYS_00012419001</name>
</gene>
<dbReference type="SUPFAM" id="SSF52540">
    <property type="entry name" value="P-loop containing nucleoside triphosphate hydrolases"/>
    <property type="match status" value="1"/>
</dbReference>
<name>A0AAV2HWN3_LYMST</name>
<dbReference type="Gene3D" id="3.40.50.300">
    <property type="entry name" value="P-loop containing nucleotide triphosphate hydrolases"/>
    <property type="match status" value="1"/>
</dbReference>
<dbReference type="Proteomes" id="UP001497497">
    <property type="component" value="Unassembled WGS sequence"/>
</dbReference>
<dbReference type="InterPro" id="IPR027417">
    <property type="entry name" value="P-loop_NTPase"/>
</dbReference>